<evidence type="ECO:0000313" key="4">
    <source>
        <dbReference type="Proteomes" id="UP000243084"/>
    </source>
</evidence>
<evidence type="ECO:0000256" key="1">
    <source>
        <dbReference type="SAM" id="Phobius"/>
    </source>
</evidence>
<keyword evidence="2" id="KW-0732">Signal</keyword>
<keyword evidence="1" id="KW-0472">Membrane</keyword>
<dbReference type="RefSeq" id="WP_092433655.1">
    <property type="nucleotide sequence ID" value="NZ_FOXM01000015.1"/>
</dbReference>
<sequence>MKKTLAFVLSLTTLPAFAHVGHQHTSEHGLLHHMIGTDQLLMGLAVALVAGLAYWLRPRW</sequence>
<feature type="transmembrane region" description="Helical" evidence="1">
    <location>
        <begin position="34"/>
        <end position="56"/>
    </location>
</feature>
<protein>
    <submittedName>
        <fullName evidence="3">HupE / UreJ protein</fullName>
    </submittedName>
</protein>
<proteinExistence type="predicted"/>
<accession>A0A1I5X8N8</accession>
<keyword evidence="4" id="KW-1185">Reference proteome</keyword>
<feature type="chain" id="PRO_5017209666" evidence="2">
    <location>
        <begin position="19"/>
        <end position="60"/>
    </location>
</feature>
<name>A0A1I5X8N8_9GAMM</name>
<evidence type="ECO:0000256" key="2">
    <source>
        <dbReference type="SAM" id="SignalP"/>
    </source>
</evidence>
<organism evidence="3 4">
    <name type="scientific">Geopseudomonas sagittaria</name>
    <dbReference type="NCBI Taxonomy" id="1135990"/>
    <lineage>
        <taxon>Bacteria</taxon>
        <taxon>Pseudomonadati</taxon>
        <taxon>Pseudomonadota</taxon>
        <taxon>Gammaproteobacteria</taxon>
        <taxon>Pseudomonadales</taxon>
        <taxon>Pseudomonadaceae</taxon>
        <taxon>Geopseudomonas</taxon>
    </lineage>
</organism>
<dbReference type="OrthoDB" id="9808192at2"/>
<feature type="signal peptide" evidence="2">
    <location>
        <begin position="1"/>
        <end position="18"/>
    </location>
</feature>
<dbReference type="Pfam" id="PF04955">
    <property type="entry name" value="HupE_UreJ"/>
    <property type="match status" value="1"/>
</dbReference>
<keyword evidence="1" id="KW-0812">Transmembrane</keyword>
<keyword evidence="1" id="KW-1133">Transmembrane helix</keyword>
<evidence type="ECO:0000313" key="3">
    <source>
        <dbReference type="EMBL" id="SFQ28007.1"/>
    </source>
</evidence>
<dbReference type="Proteomes" id="UP000243084">
    <property type="component" value="Unassembled WGS sequence"/>
</dbReference>
<dbReference type="InterPro" id="IPR007038">
    <property type="entry name" value="HupE_UreJ"/>
</dbReference>
<gene>
    <name evidence="3" type="ORF">SAMN05216229_11576</name>
</gene>
<dbReference type="AlphaFoldDB" id="A0A1I5X8N8"/>
<reference evidence="4" key="1">
    <citation type="submission" date="2016-10" db="EMBL/GenBank/DDBJ databases">
        <authorList>
            <person name="Varghese N."/>
            <person name="Submissions S."/>
        </authorList>
    </citation>
    <scope>NUCLEOTIDE SEQUENCE [LARGE SCALE GENOMIC DNA]</scope>
    <source>
        <strain evidence="4">JCM 18195</strain>
    </source>
</reference>
<dbReference type="EMBL" id="FOXM01000015">
    <property type="protein sequence ID" value="SFQ28007.1"/>
    <property type="molecule type" value="Genomic_DNA"/>
</dbReference>